<dbReference type="EMBL" id="FO082055">
    <property type="protein sequence ID" value="CCE79639.1"/>
    <property type="molecule type" value="Genomic_DNA"/>
</dbReference>
<reference evidence="6 7" key="1">
    <citation type="journal article" date="2012" name="G3 (Bethesda)">
        <title>Pichia sorbitophila, an interspecies yeast hybrid reveals early steps of genome resolution following polyploidization.</title>
        <authorList>
            <person name="Leh Louis V."/>
            <person name="Despons L."/>
            <person name="Friedrich A."/>
            <person name="Martin T."/>
            <person name="Durrens P."/>
            <person name="Casaregola S."/>
            <person name="Neuveglise C."/>
            <person name="Fairhead C."/>
            <person name="Marck C."/>
            <person name="Cruz J.A."/>
            <person name="Straub M.L."/>
            <person name="Kugler V."/>
            <person name="Sacerdot C."/>
            <person name="Uzunov Z."/>
            <person name="Thierry A."/>
            <person name="Weiss S."/>
            <person name="Bleykasten C."/>
            <person name="De Montigny J."/>
            <person name="Jacques N."/>
            <person name="Jung P."/>
            <person name="Lemaire M."/>
            <person name="Mallet S."/>
            <person name="Morel G."/>
            <person name="Richard G.F."/>
            <person name="Sarkar A."/>
            <person name="Savel G."/>
            <person name="Schacherer J."/>
            <person name="Seret M.L."/>
            <person name="Talla E."/>
            <person name="Samson G."/>
            <person name="Jubin C."/>
            <person name="Poulain J."/>
            <person name="Vacherie B."/>
            <person name="Barbe V."/>
            <person name="Pelletier E."/>
            <person name="Sherman D.J."/>
            <person name="Westhof E."/>
            <person name="Weissenbach J."/>
            <person name="Baret P.V."/>
            <person name="Wincker P."/>
            <person name="Gaillardin C."/>
            <person name="Dujon B."/>
            <person name="Souciet J.L."/>
        </authorList>
    </citation>
    <scope>NUCLEOTIDE SEQUENCE [LARGE SCALE GENOMIC DNA]</scope>
    <source>
        <strain evidence="7">ATCC MYA-4447 / BCRC 22081 / CBS 7064 / NBRC 10061 / NRRL Y-12695</strain>
    </source>
</reference>
<dbReference type="Proteomes" id="UP000005222">
    <property type="component" value="Chromosome E"/>
</dbReference>
<dbReference type="Pfam" id="PF00808">
    <property type="entry name" value="CBFD_NFYB_HMF"/>
    <property type="match status" value="1"/>
</dbReference>
<organism evidence="6 7">
    <name type="scientific">Pichia sorbitophila (strain ATCC MYA-4447 / BCRC 22081 / CBS 7064 / NBRC 10061 / NRRL Y-12695)</name>
    <name type="common">Hybrid yeast</name>
    <dbReference type="NCBI Taxonomy" id="559304"/>
    <lineage>
        <taxon>Eukaryota</taxon>
        <taxon>Fungi</taxon>
        <taxon>Dikarya</taxon>
        <taxon>Ascomycota</taxon>
        <taxon>Saccharomycotina</taxon>
        <taxon>Pichiomycetes</taxon>
        <taxon>Debaryomycetaceae</taxon>
        <taxon>Millerozyma</taxon>
    </lineage>
</organism>
<dbReference type="GO" id="GO:0001228">
    <property type="term" value="F:DNA-binding transcription activator activity, RNA polymerase II-specific"/>
    <property type="evidence" value="ECO:0007669"/>
    <property type="project" value="InterPro"/>
</dbReference>
<dbReference type="InterPro" id="IPR009072">
    <property type="entry name" value="Histone-fold"/>
</dbReference>
<dbReference type="InterPro" id="IPR003958">
    <property type="entry name" value="CBFA_NFYB_domain"/>
</dbReference>
<comment type="similarity">
    <text evidence="1">Belongs to the NFYB/HAP3 subunit family.</text>
</comment>
<dbReference type="AlphaFoldDB" id="G8YNX1"/>
<evidence type="ECO:0000256" key="4">
    <source>
        <dbReference type="ARBA" id="ARBA00023163"/>
    </source>
</evidence>
<keyword evidence="4" id="KW-0804">Transcription</keyword>
<feature type="domain" description="Transcription factor CBF/NF-Y/archaeal histone" evidence="5">
    <location>
        <begin position="1"/>
        <end position="55"/>
    </location>
</feature>
<evidence type="ECO:0000256" key="2">
    <source>
        <dbReference type="ARBA" id="ARBA00023015"/>
    </source>
</evidence>
<dbReference type="GO" id="GO:0016602">
    <property type="term" value="C:CCAAT-binding factor complex"/>
    <property type="evidence" value="ECO:0007669"/>
    <property type="project" value="InterPro"/>
</dbReference>
<name>G8YNX1_PICSO</name>
<dbReference type="STRING" id="559304.G8YNX1"/>
<dbReference type="CDD" id="cd22907">
    <property type="entry name" value="HFD_NFYB"/>
    <property type="match status" value="1"/>
</dbReference>
<dbReference type="HOGENOM" id="CLU_066247_12_4_1"/>
<protein>
    <submittedName>
        <fullName evidence="6">Piso0_001719 protein</fullName>
    </submittedName>
</protein>
<sequence>MKKALPQRAKLSKEAKECIQECVSEFISFITSQAADRCMLEKRRTLNGEDLLWAMYTLGFENYSETLKIYLAKYRQVSNFFSCRSVWHEQAGVARQGREN</sequence>
<accession>G8YNX1</accession>
<evidence type="ECO:0000259" key="5">
    <source>
        <dbReference type="Pfam" id="PF00808"/>
    </source>
</evidence>
<dbReference type="OrthoDB" id="386949at2759"/>
<keyword evidence="3" id="KW-0238">DNA-binding</keyword>
<evidence type="ECO:0000256" key="3">
    <source>
        <dbReference type="ARBA" id="ARBA00023125"/>
    </source>
</evidence>
<dbReference type="Gene3D" id="1.10.20.10">
    <property type="entry name" value="Histone, subunit A"/>
    <property type="match status" value="1"/>
</dbReference>
<keyword evidence="7" id="KW-1185">Reference proteome</keyword>
<dbReference type="InterPro" id="IPR027113">
    <property type="entry name" value="Transc_fact_NFYB/HAP3"/>
</dbReference>
<evidence type="ECO:0000313" key="7">
    <source>
        <dbReference type="Proteomes" id="UP000005222"/>
    </source>
</evidence>
<dbReference type="PANTHER" id="PTHR11064:SF9">
    <property type="entry name" value="NUCLEAR TRANSCRIPTION FACTOR Y SUBUNIT BETA"/>
    <property type="match status" value="1"/>
</dbReference>
<evidence type="ECO:0000313" key="6">
    <source>
        <dbReference type="EMBL" id="CCE79639.1"/>
    </source>
</evidence>
<dbReference type="PRINTS" id="PR00615">
    <property type="entry name" value="CCAATSUBUNTA"/>
</dbReference>
<dbReference type="eggNOG" id="KOG0869">
    <property type="taxonomic scope" value="Eukaryota"/>
</dbReference>
<dbReference type="GO" id="GO:0000978">
    <property type="term" value="F:RNA polymerase II cis-regulatory region sequence-specific DNA binding"/>
    <property type="evidence" value="ECO:0007669"/>
    <property type="project" value="TreeGrafter"/>
</dbReference>
<dbReference type="PANTHER" id="PTHR11064">
    <property type="entry name" value="CCAAT-BINDING TRANSCRIPTION FACTOR-RELATED"/>
    <property type="match status" value="1"/>
</dbReference>
<dbReference type="GO" id="GO:0046982">
    <property type="term" value="F:protein heterodimerization activity"/>
    <property type="evidence" value="ECO:0007669"/>
    <property type="project" value="InterPro"/>
</dbReference>
<dbReference type="SUPFAM" id="SSF47113">
    <property type="entry name" value="Histone-fold"/>
    <property type="match status" value="1"/>
</dbReference>
<dbReference type="FunCoup" id="G8YNX1">
    <property type="interactions" value="1164"/>
</dbReference>
<proteinExistence type="inferred from homology"/>
<keyword evidence="2" id="KW-0805">Transcription regulation</keyword>
<evidence type="ECO:0000256" key="1">
    <source>
        <dbReference type="ARBA" id="ARBA00009053"/>
    </source>
</evidence>
<gene>
    <name evidence="6" type="primary">Piso0_001719</name>
    <name evidence="6" type="ORF">GNLVRS01_PISO0E11180g</name>
</gene>
<dbReference type="InParanoid" id="G8YNX1"/>